<keyword evidence="2" id="KW-0472">Membrane</keyword>
<evidence type="ECO:0008006" key="5">
    <source>
        <dbReference type="Google" id="ProtNLM"/>
    </source>
</evidence>
<dbReference type="Proteomes" id="UP000537326">
    <property type="component" value="Unassembled WGS sequence"/>
</dbReference>
<dbReference type="EMBL" id="JACBZI010000001">
    <property type="protein sequence ID" value="NYI10561.1"/>
    <property type="molecule type" value="Genomic_DNA"/>
</dbReference>
<dbReference type="AlphaFoldDB" id="A0A7Y9YE67"/>
<proteinExistence type="predicted"/>
<keyword evidence="2" id="KW-0812">Transmembrane</keyword>
<evidence type="ECO:0000256" key="2">
    <source>
        <dbReference type="SAM" id="Phobius"/>
    </source>
</evidence>
<feature type="transmembrane region" description="Helical" evidence="2">
    <location>
        <begin position="35"/>
        <end position="59"/>
    </location>
</feature>
<gene>
    <name evidence="3" type="ORF">BKA05_002076</name>
</gene>
<keyword evidence="4" id="KW-1185">Reference proteome</keyword>
<evidence type="ECO:0000313" key="3">
    <source>
        <dbReference type="EMBL" id="NYI10561.1"/>
    </source>
</evidence>
<feature type="region of interest" description="Disordered" evidence="1">
    <location>
        <begin position="1"/>
        <end position="29"/>
    </location>
</feature>
<name>A0A7Y9YE67_9ACTN</name>
<organism evidence="3 4">
    <name type="scientific">Nocardioides marinus</name>
    <dbReference type="NCBI Taxonomy" id="374514"/>
    <lineage>
        <taxon>Bacteria</taxon>
        <taxon>Bacillati</taxon>
        <taxon>Actinomycetota</taxon>
        <taxon>Actinomycetes</taxon>
        <taxon>Propionibacteriales</taxon>
        <taxon>Nocardioidaceae</taxon>
        <taxon>Nocardioides</taxon>
    </lineage>
</organism>
<dbReference type="RefSeq" id="WP_179531377.1">
    <property type="nucleotide sequence ID" value="NZ_BAAAPP010000010.1"/>
</dbReference>
<sequence length="561" mass="58340">MSQTPDPQDGVQPEFLEQGGGRPLDRESSGRRRRVLVPVLAGLGLAAVGGAAFGAWWFLDDGAQAAEAFPASAVGYVGLTLDPSGSQKLEALRTLEKFPWVAEELGLDGDLGDVDLRETLAQALLEEADCEGLSYTDDLESWLGDRIGLAAVALGDEPQPLFALEVRDGDAAMEGMAAVTECAGEGDSTAYAVDGDWMLVAETEENLQRARELVEDEGTLADDEDFQRWTGELDAGLVTLYAAPGAGALVVDHWDEVMGFDPGLGAPSEPPAEVVEAAEEFEGGIAQVRFDDGGLELELAGSMGESQLLTALDGDAGALTEALPEDTALVYAYGLGEGWTDWFAGLIESDPTAGLEPGDVERALQETVGLGLDDIEEATGDALALAVGSDVDADVLFRGDLGSVPIALVMDGDAQAVQALADALVPFLGPFQAPGADLLGVSAGEDAVAVGPDAGWRDEVAEGGGLGDSERFRDVVPDNDGLISVTYADIDVVSDVVISFMEALEEAFSAGFSELPGTGSPQDGGEMDEIRENLEPLAALGSSSWIEADGSLRGLLRISTD</sequence>
<comment type="caution">
    <text evidence="3">The sequence shown here is derived from an EMBL/GenBank/DDBJ whole genome shotgun (WGS) entry which is preliminary data.</text>
</comment>
<accession>A0A7Y9YE67</accession>
<evidence type="ECO:0000313" key="4">
    <source>
        <dbReference type="Proteomes" id="UP000537326"/>
    </source>
</evidence>
<keyword evidence="2" id="KW-1133">Transmembrane helix</keyword>
<evidence type="ECO:0000256" key="1">
    <source>
        <dbReference type="SAM" id="MobiDB-lite"/>
    </source>
</evidence>
<protein>
    <recommendedName>
        <fullName evidence="5">DUF3352 domain-containing protein</fullName>
    </recommendedName>
</protein>
<reference evidence="3 4" key="1">
    <citation type="submission" date="2020-07" db="EMBL/GenBank/DDBJ databases">
        <title>Sequencing the genomes of 1000 actinobacteria strains.</title>
        <authorList>
            <person name="Klenk H.-P."/>
        </authorList>
    </citation>
    <scope>NUCLEOTIDE SEQUENCE [LARGE SCALE GENOMIC DNA]</scope>
    <source>
        <strain evidence="3 4">DSM 18248</strain>
    </source>
</reference>